<feature type="compositionally biased region" description="Low complexity" evidence="1">
    <location>
        <begin position="91"/>
        <end position="103"/>
    </location>
</feature>
<feature type="region of interest" description="Disordered" evidence="1">
    <location>
        <begin position="82"/>
        <end position="125"/>
    </location>
</feature>
<dbReference type="EMBL" id="KN822129">
    <property type="protein sequence ID" value="KIM55680.1"/>
    <property type="molecule type" value="Genomic_DNA"/>
</dbReference>
<dbReference type="Proteomes" id="UP000053989">
    <property type="component" value="Unassembled WGS sequence"/>
</dbReference>
<evidence type="ECO:0000313" key="3">
    <source>
        <dbReference type="Proteomes" id="UP000053989"/>
    </source>
</evidence>
<dbReference type="HOGENOM" id="CLU_036321_2_0_1"/>
<protein>
    <submittedName>
        <fullName evidence="2">Uncharacterized protein</fullName>
    </submittedName>
</protein>
<name>A0A0C3D4I5_9AGAM</name>
<feature type="non-terminal residue" evidence="2">
    <location>
        <position position="197"/>
    </location>
</feature>
<dbReference type="AlphaFoldDB" id="A0A0C3D4I5"/>
<dbReference type="InParanoid" id="A0A0C3D4I5"/>
<dbReference type="STRING" id="1036808.A0A0C3D4I5"/>
<proteinExistence type="predicted"/>
<gene>
    <name evidence="2" type="ORF">SCLCIDRAFT_1149329</name>
</gene>
<keyword evidence="3" id="KW-1185">Reference proteome</keyword>
<evidence type="ECO:0000313" key="2">
    <source>
        <dbReference type="EMBL" id="KIM55680.1"/>
    </source>
</evidence>
<organism evidence="2 3">
    <name type="scientific">Scleroderma citrinum Foug A</name>
    <dbReference type="NCBI Taxonomy" id="1036808"/>
    <lineage>
        <taxon>Eukaryota</taxon>
        <taxon>Fungi</taxon>
        <taxon>Dikarya</taxon>
        <taxon>Basidiomycota</taxon>
        <taxon>Agaricomycotina</taxon>
        <taxon>Agaricomycetes</taxon>
        <taxon>Agaricomycetidae</taxon>
        <taxon>Boletales</taxon>
        <taxon>Sclerodermatineae</taxon>
        <taxon>Sclerodermataceae</taxon>
        <taxon>Scleroderma</taxon>
    </lineage>
</organism>
<accession>A0A0C3D4I5</accession>
<evidence type="ECO:0000256" key="1">
    <source>
        <dbReference type="SAM" id="MobiDB-lite"/>
    </source>
</evidence>
<reference evidence="3" key="2">
    <citation type="submission" date="2015-01" db="EMBL/GenBank/DDBJ databases">
        <title>Evolutionary Origins and Diversification of the Mycorrhizal Mutualists.</title>
        <authorList>
            <consortium name="DOE Joint Genome Institute"/>
            <consortium name="Mycorrhizal Genomics Consortium"/>
            <person name="Kohler A."/>
            <person name="Kuo A."/>
            <person name="Nagy L.G."/>
            <person name="Floudas D."/>
            <person name="Copeland A."/>
            <person name="Barry K.W."/>
            <person name="Cichocki N."/>
            <person name="Veneault-Fourrey C."/>
            <person name="LaButti K."/>
            <person name="Lindquist E.A."/>
            <person name="Lipzen A."/>
            <person name="Lundell T."/>
            <person name="Morin E."/>
            <person name="Murat C."/>
            <person name="Riley R."/>
            <person name="Ohm R."/>
            <person name="Sun H."/>
            <person name="Tunlid A."/>
            <person name="Henrissat B."/>
            <person name="Grigoriev I.V."/>
            <person name="Hibbett D.S."/>
            <person name="Martin F."/>
        </authorList>
    </citation>
    <scope>NUCLEOTIDE SEQUENCE [LARGE SCALE GENOMIC DNA]</scope>
    <source>
        <strain evidence="3">Foug A</strain>
    </source>
</reference>
<sequence>MTTIPAGSHPTPTIMKMLSHFVYLKDAGFEFPANVQAMIILCKLPPTMEVVAQILSQTSPSEIKSLKPDGIVKANKLSAVKHKQADPKFAQQQQQPQRQQQQQGRSNSIDPRALAHTTGTTNYGPPAFDNTVKAFDLVHRLGVEPSCQTIRTLDQVISTASASLDQPEAGPSSLKCPRLEKRITMDVEEDTVSLGDE</sequence>
<reference evidence="2 3" key="1">
    <citation type="submission" date="2014-04" db="EMBL/GenBank/DDBJ databases">
        <authorList>
            <consortium name="DOE Joint Genome Institute"/>
            <person name="Kuo A."/>
            <person name="Kohler A."/>
            <person name="Nagy L.G."/>
            <person name="Floudas D."/>
            <person name="Copeland A."/>
            <person name="Barry K.W."/>
            <person name="Cichocki N."/>
            <person name="Veneault-Fourrey C."/>
            <person name="LaButti K."/>
            <person name="Lindquist E.A."/>
            <person name="Lipzen A."/>
            <person name="Lundell T."/>
            <person name="Morin E."/>
            <person name="Murat C."/>
            <person name="Sun H."/>
            <person name="Tunlid A."/>
            <person name="Henrissat B."/>
            <person name="Grigoriev I.V."/>
            <person name="Hibbett D.S."/>
            <person name="Martin F."/>
            <person name="Nordberg H.P."/>
            <person name="Cantor M.N."/>
            <person name="Hua S.X."/>
        </authorList>
    </citation>
    <scope>NUCLEOTIDE SEQUENCE [LARGE SCALE GENOMIC DNA]</scope>
    <source>
        <strain evidence="2 3">Foug A</strain>
    </source>
</reference>